<sequence>MASLNEFLALRHRALMRARAERQLELASIEEEIAQIERAAEAANISLIVPDDEHGFTEKSARSRIRLPKTIKDAAIEALSEKKLGMTAHDILKVVNEKLGTDYPRSSLSPQLSRLKGEGIVYREDDRWVLVPNRNSPA</sequence>
<evidence type="ECO:0008006" key="4">
    <source>
        <dbReference type="Google" id="ProtNLM"/>
    </source>
</evidence>
<organism evidence="2 3">
    <name type="scientific">Mesorhizobium vachelliae</name>
    <dbReference type="NCBI Taxonomy" id="3072309"/>
    <lineage>
        <taxon>Bacteria</taxon>
        <taxon>Pseudomonadati</taxon>
        <taxon>Pseudomonadota</taxon>
        <taxon>Alphaproteobacteria</taxon>
        <taxon>Hyphomicrobiales</taxon>
        <taxon>Phyllobacteriaceae</taxon>
        <taxon>Mesorhizobium</taxon>
    </lineage>
</organism>
<comment type="caution">
    <text evidence="2">The sequence shown here is derived from an EMBL/GenBank/DDBJ whole genome shotgun (WGS) entry which is preliminary data.</text>
</comment>
<proteinExistence type="predicted"/>
<accession>A0ABU4ZXH1</accession>
<keyword evidence="1" id="KW-0175">Coiled coil</keyword>
<evidence type="ECO:0000313" key="3">
    <source>
        <dbReference type="Proteomes" id="UP001285154"/>
    </source>
</evidence>
<evidence type="ECO:0000256" key="1">
    <source>
        <dbReference type="SAM" id="Coils"/>
    </source>
</evidence>
<reference evidence="2 3" key="1">
    <citation type="submission" date="2023-08" db="EMBL/GenBank/DDBJ databases">
        <title>Implementing the SeqCode for naming new Mesorhizobium species isolated from Vachellia karroo root nodules.</title>
        <authorList>
            <person name="Van Lill M."/>
        </authorList>
    </citation>
    <scope>NUCLEOTIDE SEQUENCE [LARGE SCALE GENOMIC DNA]</scope>
    <source>
        <strain evidence="2 3">VK25D</strain>
    </source>
</reference>
<keyword evidence="3" id="KW-1185">Reference proteome</keyword>
<dbReference type="EMBL" id="JAVIIQ010000002">
    <property type="protein sequence ID" value="MDX8530119.1"/>
    <property type="molecule type" value="Genomic_DNA"/>
</dbReference>
<gene>
    <name evidence="2" type="ORF">RFM42_03965</name>
</gene>
<name>A0ABU4ZXH1_9HYPH</name>
<dbReference type="Proteomes" id="UP001285154">
    <property type="component" value="Unassembled WGS sequence"/>
</dbReference>
<protein>
    <recommendedName>
        <fullName evidence="4">HTH HARE-type domain-containing protein</fullName>
    </recommendedName>
</protein>
<evidence type="ECO:0000313" key="2">
    <source>
        <dbReference type="EMBL" id="MDX8530119.1"/>
    </source>
</evidence>
<dbReference type="RefSeq" id="WP_320245499.1">
    <property type="nucleotide sequence ID" value="NZ_JAVIIQ010000002.1"/>
</dbReference>
<feature type="coiled-coil region" evidence="1">
    <location>
        <begin position="17"/>
        <end position="46"/>
    </location>
</feature>